<dbReference type="EMBL" id="UZAN01054517">
    <property type="protein sequence ID" value="VDP90462.1"/>
    <property type="molecule type" value="Genomic_DNA"/>
</dbReference>
<protein>
    <submittedName>
        <fullName evidence="15">G_PROTEIN_RECEP_F1_2 domain-containing protein</fullName>
    </submittedName>
</protein>
<evidence type="ECO:0000256" key="3">
    <source>
        <dbReference type="ARBA" id="ARBA00022692"/>
    </source>
</evidence>
<comment type="subcellular location">
    <subcellularLocation>
        <location evidence="1">Cell membrane</location>
        <topology evidence="1">Multi-pass membrane protein</topology>
    </subcellularLocation>
</comment>
<evidence type="ECO:0000256" key="7">
    <source>
        <dbReference type="ARBA" id="ARBA00023157"/>
    </source>
</evidence>
<evidence type="ECO:0000259" key="12">
    <source>
        <dbReference type="PROSITE" id="PS50262"/>
    </source>
</evidence>
<sequence length="672" mass="74478">MSERGPISDSLSLTYDTWLFVIVIITLFLLIVITIVGNGLVFAALIRFTRLRSMSNVLIGNLALSDFLLALTILPLSAVNDATGHWLFGACLCDIWLAVDVFYCTASIWSLVAIAFDRFTATTFPIWYRSNQNQKRVLVYIVIVWILSGLICLPGLLGWGSKEIDEKLFTPSNGTHYPNRTVKPSTKTHVYDPQTGRYDCVLFTEPHYVVYSAMGSFIIPLIIMIGLYLKIFIVLRARGRLLRQNHRARVRSVQDTTVKSDAESSCLCASQFPNEVTHGLSEPVNGGARFECYDSMVNRIELGQSGPTSAAVAAAAATPPPPTKTTAKTTETIHSSFVPRISTSTQMESSVVRIDASPLSRDSSEQISEHSTYDPWIHSSNANSGRNRINSCPPDPGERVPRLAICPPSPLVGLDVDSTSHEDADNEDADNEEENGLPSEMNFMLPGHTGGVYHSHNISGSEQVFSNGRTAKESTTRVETASHMRTRLSLSIVRLTSPRKPHYSEPINGHHATGPHKINRTLTKDHGQDKLINSTGYVESSVLSEIRGQSDTQVMLSQCPSGGGGSTNNRERELARADYRERRATKRMGLIIFIFILCWIPFTLMYLVRGLCGEENCPDMPHLRMFVTWLGYANSALNPILYAVFNEQFRRAFITLLRCDSGPKSSIRSNSH</sequence>
<dbReference type="SMART" id="SM01381">
    <property type="entry name" value="7TM_GPCR_Srsx"/>
    <property type="match status" value="1"/>
</dbReference>
<organism evidence="15">
    <name type="scientific">Echinostoma caproni</name>
    <dbReference type="NCBI Taxonomy" id="27848"/>
    <lineage>
        <taxon>Eukaryota</taxon>
        <taxon>Metazoa</taxon>
        <taxon>Spiralia</taxon>
        <taxon>Lophotrochozoa</taxon>
        <taxon>Platyhelminthes</taxon>
        <taxon>Trematoda</taxon>
        <taxon>Digenea</taxon>
        <taxon>Plagiorchiida</taxon>
        <taxon>Echinostomata</taxon>
        <taxon>Echinostomatoidea</taxon>
        <taxon>Echinostomatidae</taxon>
        <taxon>Echinostoma</taxon>
    </lineage>
</organism>
<dbReference type="GO" id="GO:0001591">
    <property type="term" value="F:dopamine neurotransmitter receptor activity, coupled via Gi/Go"/>
    <property type="evidence" value="ECO:0007669"/>
    <property type="project" value="TreeGrafter"/>
</dbReference>
<dbReference type="PRINTS" id="PR00237">
    <property type="entry name" value="GPCRRHODOPSN"/>
</dbReference>
<keyword evidence="3 11" id="KW-0812">Transmembrane</keyword>
<evidence type="ECO:0000256" key="10">
    <source>
        <dbReference type="SAM" id="MobiDB-lite"/>
    </source>
</evidence>
<feature type="transmembrane region" description="Helical" evidence="11">
    <location>
        <begin position="208"/>
        <end position="235"/>
    </location>
</feature>
<keyword evidence="7" id="KW-1015">Disulfide bond</keyword>
<dbReference type="GO" id="GO:0004930">
    <property type="term" value="F:G protein-coupled receptor activity"/>
    <property type="evidence" value="ECO:0007669"/>
    <property type="project" value="UniProtKB-KW"/>
</dbReference>
<evidence type="ECO:0000256" key="2">
    <source>
        <dbReference type="ARBA" id="ARBA00022475"/>
    </source>
</evidence>
<dbReference type="InterPro" id="IPR000276">
    <property type="entry name" value="GPCR_Rhodpsn"/>
</dbReference>
<feature type="domain" description="G-protein coupled receptors family 1 profile" evidence="12">
    <location>
        <begin position="37"/>
        <end position="642"/>
    </location>
</feature>
<evidence type="ECO:0000256" key="5">
    <source>
        <dbReference type="ARBA" id="ARBA00023040"/>
    </source>
</evidence>
<gene>
    <name evidence="13" type="ORF">ECPE_LOCUS13190</name>
</gene>
<feature type="compositionally biased region" description="Polar residues" evidence="10">
    <location>
        <begin position="378"/>
        <end position="390"/>
    </location>
</feature>
<keyword evidence="5" id="KW-0297">G-protein coupled receptor</keyword>
<dbReference type="OrthoDB" id="5955450at2759"/>
<dbReference type="PANTHER" id="PTHR24248">
    <property type="entry name" value="ADRENERGIC RECEPTOR-RELATED G-PROTEIN COUPLED RECEPTOR"/>
    <property type="match status" value="1"/>
</dbReference>
<feature type="transmembrane region" description="Helical" evidence="11">
    <location>
        <begin position="588"/>
        <end position="606"/>
    </location>
</feature>
<feature type="compositionally biased region" description="Acidic residues" evidence="10">
    <location>
        <begin position="424"/>
        <end position="435"/>
    </location>
</feature>
<reference evidence="13 14" key="2">
    <citation type="submission" date="2018-11" db="EMBL/GenBank/DDBJ databases">
        <authorList>
            <consortium name="Pathogen Informatics"/>
        </authorList>
    </citation>
    <scope>NUCLEOTIDE SEQUENCE [LARGE SCALE GENOMIC DNA]</scope>
    <source>
        <strain evidence="13 14">Egypt</strain>
    </source>
</reference>
<dbReference type="AlphaFoldDB" id="A0A183B1V5"/>
<evidence type="ECO:0000256" key="1">
    <source>
        <dbReference type="ARBA" id="ARBA00004651"/>
    </source>
</evidence>
<feature type="region of interest" description="Disordered" evidence="10">
    <location>
        <begin position="415"/>
        <end position="435"/>
    </location>
</feature>
<name>A0A183B1V5_9TREM</name>
<dbReference type="PROSITE" id="PS50262">
    <property type="entry name" value="G_PROTEIN_RECEP_F1_2"/>
    <property type="match status" value="1"/>
</dbReference>
<dbReference type="SUPFAM" id="SSF81321">
    <property type="entry name" value="Family A G protein-coupled receptor-like"/>
    <property type="match status" value="1"/>
</dbReference>
<keyword evidence="9" id="KW-0807">Transducer</keyword>
<accession>A0A183B1V5</accession>
<reference evidence="15" key="1">
    <citation type="submission" date="2016-06" db="UniProtKB">
        <authorList>
            <consortium name="WormBaseParasite"/>
        </authorList>
    </citation>
    <scope>IDENTIFICATION</scope>
</reference>
<dbReference type="Gene3D" id="1.20.1070.10">
    <property type="entry name" value="Rhodopsin 7-helix transmembrane proteins"/>
    <property type="match status" value="2"/>
</dbReference>
<feature type="transmembrane region" description="Helical" evidence="11">
    <location>
        <begin position="18"/>
        <end position="46"/>
    </location>
</feature>
<feature type="transmembrane region" description="Helical" evidence="11">
    <location>
        <begin position="137"/>
        <end position="159"/>
    </location>
</feature>
<feature type="transmembrane region" description="Helical" evidence="11">
    <location>
        <begin position="58"/>
        <end position="79"/>
    </location>
</feature>
<proteinExistence type="predicted"/>
<evidence type="ECO:0000256" key="6">
    <source>
        <dbReference type="ARBA" id="ARBA00023136"/>
    </source>
</evidence>
<dbReference type="CDD" id="cd14967">
    <property type="entry name" value="7tmA_amine_R-like"/>
    <property type="match status" value="1"/>
</dbReference>
<keyword evidence="14" id="KW-1185">Reference proteome</keyword>
<evidence type="ECO:0000313" key="14">
    <source>
        <dbReference type="Proteomes" id="UP000272942"/>
    </source>
</evidence>
<keyword evidence="4 11" id="KW-1133">Transmembrane helix</keyword>
<evidence type="ECO:0000256" key="9">
    <source>
        <dbReference type="ARBA" id="ARBA00023224"/>
    </source>
</evidence>
<evidence type="ECO:0000313" key="13">
    <source>
        <dbReference type="EMBL" id="VDP90462.1"/>
    </source>
</evidence>
<dbReference type="PANTHER" id="PTHR24248:SF125">
    <property type="entry name" value="DOPAMINE D2-LIKE RECEPTOR"/>
    <property type="match status" value="1"/>
</dbReference>
<dbReference type="Proteomes" id="UP000272942">
    <property type="component" value="Unassembled WGS sequence"/>
</dbReference>
<feature type="compositionally biased region" description="Basic and acidic residues" evidence="10">
    <location>
        <begin position="362"/>
        <end position="372"/>
    </location>
</feature>
<dbReference type="GO" id="GO:0005886">
    <property type="term" value="C:plasma membrane"/>
    <property type="evidence" value="ECO:0007669"/>
    <property type="project" value="UniProtKB-SubCell"/>
</dbReference>
<feature type="transmembrane region" description="Helical" evidence="11">
    <location>
        <begin position="626"/>
        <end position="645"/>
    </location>
</feature>
<evidence type="ECO:0000256" key="11">
    <source>
        <dbReference type="SAM" id="Phobius"/>
    </source>
</evidence>
<dbReference type="WBParaSite" id="ECPE_0001322901-mRNA-1">
    <property type="protein sequence ID" value="ECPE_0001322901-mRNA-1"/>
    <property type="gene ID" value="ECPE_0001322901"/>
</dbReference>
<feature type="region of interest" description="Disordered" evidence="10">
    <location>
        <begin position="354"/>
        <end position="401"/>
    </location>
</feature>
<keyword evidence="6 11" id="KW-0472">Membrane</keyword>
<feature type="transmembrane region" description="Helical" evidence="11">
    <location>
        <begin position="85"/>
        <end position="116"/>
    </location>
</feature>
<evidence type="ECO:0000256" key="4">
    <source>
        <dbReference type="ARBA" id="ARBA00022989"/>
    </source>
</evidence>
<evidence type="ECO:0000256" key="8">
    <source>
        <dbReference type="ARBA" id="ARBA00023170"/>
    </source>
</evidence>
<dbReference type="InterPro" id="IPR017452">
    <property type="entry name" value="GPCR_Rhodpsn_7TM"/>
</dbReference>
<dbReference type="GO" id="GO:0045202">
    <property type="term" value="C:synapse"/>
    <property type="evidence" value="ECO:0007669"/>
    <property type="project" value="GOC"/>
</dbReference>
<evidence type="ECO:0000313" key="15">
    <source>
        <dbReference type="WBParaSite" id="ECPE_0001322901-mRNA-1"/>
    </source>
</evidence>
<dbReference type="Pfam" id="PF00001">
    <property type="entry name" value="7tm_1"/>
    <property type="match status" value="2"/>
</dbReference>
<keyword evidence="8" id="KW-0675">Receptor</keyword>
<keyword evidence="2" id="KW-1003">Cell membrane</keyword>